<proteinExistence type="predicted"/>
<dbReference type="EMBL" id="CP019030">
    <property type="protein sequence ID" value="APU46894.1"/>
    <property type="molecule type" value="Genomic_DNA"/>
</dbReference>
<organism evidence="2 3">
    <name type="scientific">Limosilactobacillus fermentum</name>
    <name type="common">Lactobacillus fermentum</name>
    <dbReference type="NCBI Taxonomy" id="1613"/>
    <lineage>
        <taxon>Bacteria</taxon>
        <taxon>Bacillati</taxon>
        <taxon>Bacillota</taxon>
        <taxon>Bacilli</taxon>
        <taxon>Lactobacillales</taxon>
        <taxon>Lactobacillaceae</taxon>
        <taxon>Limosilactobacillus</taxon>
    </lineage>
</organism>
<dbReference type="Proteomes" id="UP000185427">
    <property type="component" value="Chromosome"/>
</dbReference>
<gene>
    <name evidence="2" type="ORF">BUW47_02170</name>
</gene>
<dbReference type="AlphaFoldDB" id="A0A1L7GY35"/>
<accession>A0A1L7GY35</accession>
<name>A0A1L7GY35_LIMFE</name>
<evidence type="ECO:0008006" key="4">
    <source>
        <dbReference type="Google" id="ProtNLM"/>
    </source>
</evidence>
<evidence type="ECO:0000313" key="2">
    <source>
        <dbReference type="EMBL" id="APU46894.1"/>
    </source>
</evidence>
<feature type="region of interest" description="Disordered" evidence="1">
    <location>
        <begin position="1"/>
        <end position="24"/>
    </location>
</feature>
<reference evidence="2 3" key="1">
    <citation type="submission" date="2016-12" db="EMBL/GenBank/DDBJ databases">
        <title>Complete Genome Sequence of Lactobacillus fermentum Strain SNUV175, a Probiotic for Treatment of Bacterial Vaginosis.</title>
        <authorList>
            <person name="Lee S."/>
            <person name="You H.J."/>
            <person name="Kwon B."/>
            <person name="Ko G."/>
        </authorList>
    </citation>
    <scope>NUCLEOTIDE SEQUENCE [LARGE SCALE GENOMIC DNA]</scope>
    <source>
        <strain evidence="2 3">SNUV175</strain>
    </source>
</reference>
<sequence length="77" mass="7933">MKEKMKCPRCGSRNIQPAGKHTEKFSNGKAAAGTAVGAVAFGPVGAVVGGLASGFTGKQTKESDWVCLDCGRSFTIK</sequence>
<evidence type="ECO:0000256" key="1">
    <source>
        <dbReference type="SAM" id="MobiDB-lite"/>
    </source>
</evidence>
<protein>
    <recommendedName>
        <fullName evidence="4">LITAF domain-containing protein</fullName>
    </recommendedName>
</protein>
<evidence type="ECO:0000313" key="3">
    <source>
        <dbReference type="Proteomes" id="UP000185427"/>
    </source>
</evidence>